<dbReference type="Pfam" id="PF09923">
    <property type="entry name" value="DUF2155"/>
    <property type="match status" value="1"/>
</dbReference>
<gene>
    <name evidence="1" type="ORF">FH759_05620</name>
</gene>
<dbReference type="RefSeq" id="WP_026756774.1">
    <property type="nucleotide sequence ID" value="NZ_VENJ01000006.1"/>
</dbReference>
<evidence type="ECO:0000313" key="2">
    <source>
        <dbReference type="Proteomes" id="UP000483078"/>
    </source>
</evidence>
<organism evidence="1 2">
    <name type="scientific">Sediminimonas qiaohouensis</name>
    <dbReference type="NCBI Taxonomy" id="552061"/>
    <lineage>
        <taxon>Bacteria</taxon>
        <taxon>Pseudomonadati</taxon>
        <taxon>Pseudomonadota</taxon>
        <taxon>Alphaproteobacteria</taxon>
        <taxon>Rhodobacterales</taxon>
        <taxon>Roseobacteraceae</taxon>
        <taxon>Sediminimonas</taxon>
    </lineage>
</organism>
<reference evidence="1 2" key="1">
    <citation type="submission" date="2019-06" db="EMBL/GenBank/DDBJ databases">
        <title>Enrichment of Autotrophic Halophilic Microorganisms from Red Sea Brine Pool Using Microbial Electrosynthesis System.</title>
        <authorList>
            <person name="Alqahtani M.F."/>
            <person name="Bajracharya S."/>
            <person name="Katuri K.P."/>
            <person name="Ali M."/>
            <person name="Saikaly P.E."/>
        </authorList>
    </citation>
    <scope>NUCLEOTIDE SEQUENCE [LARGE SCALE GENOMIC DNA]</scope>
    <source>
        <strain evidence="1">MES6</strain>
    </source>
</reference>
<dbReference type="InterPro" id="IPR019225">
    <property type="entry name" value="DUF2155"/>
</dbReference>
<name>A0A7C9LMU4_9RHOB</name>
<dbReference type="AlphaFoldDB" id="A0A7C9LMU4"/>
<accession>A0A7C9LMU4</accession>
<dbReference type="Proteomes" id="UP000483078">
    <property type="component" value="Unassembled WGS sequence"/>
</dbReference>
<evidence type="ECO:0000313" key="1">
    <source>
        <dbReference type="EMBL" id="MTJ04160.1"/>
    </source>
</evidence>
<protein>
    <submittedName>
        <fullName evidence="1">DUF2155 domain-containing protein</fullName>
    </submittedName>
</protein>
<dbReference type="EMBL" id="VENJ01000006">
    <property type="protein sequence ID" value="MTJ04160.1"/>
    <property type="molecule type" value="Genomic_DNA"/>
</dbReference>
<proteinExistence type="predicted"/>
<sequence>MVLASALSGLAQEEQAQEGQSVTKGAGAVLRTLDKMEGATRDMELRSGETGTLNRMDITLRECRYPTDNPAGEAYAYLVIQDREAGTTEFEGWMLATSPALNPLDHPRYDVWVLRCTTP</sequence>
<comment type="caution">
    <text evidence="1">The sequence shown here is derived from an EMBL/GenBank/DDBJ whole genome shotgun (WGS) entry which is preliminary data.</text>
</comment>